<organism evidence="5 6">
    <name type="scientific">Protea cynaroides</name>
    <dbReference type="NCBI Taxonomy" id="273540"/>
    <lineage>
        <taxon>Eukaryota</taxon>
        <taxon>Viridiplantae</taxon>
        <taxon>Streptophyta</taxon>
        <taxon>Embryophyta</taxon>
        <taxon>Tracheophyta</taxon>
        <taxon>Spermatophyta</taxon>
        <taxon>Magnoliopsida</taxon>
        <taxon>Proteales</taxon>
        <taxon>Proteaceae</taxon>
        <taxon>Protea</taxon>
    </lineage>
</organism>
<dbReference type="Gene3D" id="2.160.20.10">
    <property type="entry name" value="Single-stranded right-handed beta-helix, Pectin lyase-like"/>
    <property type="match status" value="1"/>
</dbReference>
<dbReference type="EMBL" id="JAMYWD010000001">
    <property type="protein sequence ID" value="KAJ4982349.1"/>
    <property type="molecule type" value="Genomic_DNA"/>
</dbReference>
<evidence type="ECO:0000256" key="3">
    <source>
        <dbReference type="ARBA" id="ARBA00023085"/>
    </source>
</evidence>
<reference evidence="5" key="1">
    <citation type="journal article" date="2023" name="Plant J.">
        <title>The genome of the king protea, Protea cynaroides.</title>
        <authorList>
            <person name="Chang J."/>
            <person name="Duong T.A."/>
            <person name="Schoeman C."/>
            <person name="Ma X."/>
            <person name="Roodt D."/>
            <person name="Barker N."/>
            <person name="Li Z."/>
            <person name="Van de Peer Y."/>
            <person name="Mizrachi E."/>
        </authorList>
    </citation>
    <scope>NUCLEOTIDE SEQUENCE</scope>
    <source>
        <tissue evidence="5">Young leaves</tissue>
    </source>
</reference>
<evidence type="ECO:0000313" key="6">
    <source>
        <dbReference type="Proteomes" id="UP001141806"/>
    </source>
</evidence>
<dbReference type="OrthoDB" id="2019149at2759"/>
<keyword evidence="6" id="KW-1185">Reference proteome</keyword>
<keyword evidence="2" id="KW-0378">Hydrolase</keyword>
<feature type="domain" description="Pectinesterase catalytic" evidence="4">
    <location>
        <begin position="34"/>
        <end position="85"/>
    </location>
</feature>
<evidence type="ECO:0000256" key="1">
    <source>
        <dbReference type="ARBA" id="ARBA00005184"/>
    </source>
</evidence>
<dbReference type="InterPro" id="IPR012334">
    <property type="entry name" value="Pectin_lyas_fold"/>
</dbReference>
<dbReference type="GO" id="GO:0030599">
    <property type="term" value="F:pectinesterase activity"/>
    <property type="evidence" value="ECO:0007669"/>
    <property type="project" value="InterPro"/>
</dbReference>
<keyword evidence="3" id="KW-0063">Aspartyl esterase</keyword>
<comment type="caution">
    <text evidence="5">The sequence shown here is derived from an EMBL/GenBank/DDBJ whole genome shotgun (WGS) entry which is preliminary data.</text>
</comment>
<evidence type="ECO:0000256" key="2">
    <source>
        <dbReference type="ARBA" id="ARBA00022801"/>
    </source>
</evidence>
<protein>
    <recommendedName>
        <fullName evidence="4">Pectinesterase catalytic domain-containing protein</fullName>
    </recommendedName>
</protein>
<accession>A0A9Q0R473</accession>
<dbReference type="PANTHER" id="PTHR31707">
    <property type="entry name" value="PECTINESTERASE"/>
    <property type="match status" value="1"/>
</dbReference>
<proteinExistence type="predicted"/>
<dbReference type="SUPFAM" id="SSF51126">
    <property type="entry name" value="Pectin lyase-like"/>
    <property type="match status" value="1"/>
</dbReference>
<gene>
    <name evidence="5" type="ORF">NE237_033186</name>
</gene>
<sequence length="152" mass="17393">MCLANDYFIPSFSTHTFWLSGTLTLLHSNNLPCTLGDGFIAQDIWIQNTARPQKQQAVALRVSADRSVINRFRIDAYQDILYTTHSVSFIGIPTSPTWSISSLVTQQWCSKTINWLLGNPRMANKTWLQPKFNKLESKLEDFDTELSDYSQL</sequence>
<dbReference type="AlphaFoldDB" id="A0A9Q0R473"/>
<evidence type="ECO:0000313" key="5">
    <source>
        <dbReference type="EMBL" id="KAJ4982349.1"/>
    </source>
</evidence>
<name>A0A9Q0R473_9MAGN</name>
<dbReference type="Proteomes" id="UP001141806">
    <property type="component" value="Unassembled WGS sequence"/>
</dbReference>
<dbReference type="InterPro" id="IPR011050">
    <property type="entry name" value="Pectin_lyase_fold/virulence"/>
</dbReference>
<evidence type="ECO:0000259" key="4">
    <source>
        <dbReference type="Pfam" id="PF01095"/>
    </source>
</evidence>
<dbReference type="Pfam" id="PF01095">
    <property type="entry name" value="Pectinesterase"/>
    <property type="match status" value="1"/>
</dbReference>
<dbReference type="GO" id="GO:0042545">
    <property type="term" value="P:cell wall modification"/>
    <property type="evidence" value="ECO:0007669"/>
    <property type="project" value="InterPro"/>
</dbReference>
<dbReference type="InterPro" id="IPR000070">
    <property type="entry name" value="Pectinesterase_cat"/>
</dbReference>
<comment type="pathway">
    <text evidence="1">Glycan metabolism; pectin degradation; 2-dehydro-3-deoxy-D-gluconate from pectin: step 1/5.</text>
</comment>